<accession>A0A8J3AF80</accession>
<evidence type="ECO:0000259" key="2">
    <source>
        <dbReference type="Pfam" id="PF02481"/>
    </source>
</evidence>
<comment type="caution">
    <text evidence="3">The sequence shown here is derived from an EMBL/GenBank/DDBJ whole genome shotgun (WGS) entry which is preliminary data.</text>
</comment>
<sequence length="548" mass="59748">MSGTPHITNETLARAILTKAIGEPDSLAYGLIQGAGSGVFALALIVAPITSSLPQWLYEAIQQYAALSLAQHNGQFQDDTQQRYNDNRPQLTHTKQLKALHEEIQAYCNHTQQTKYHARQCTADALLDKALIAGCAQWGKIIHQQGLTRWHQIREQWRAQLAQLPLHNIDQLQAQLTCNGTYWILGPDSMLWPHQWDDLSQRTDAVAPLCIWGLGDAHTLSACAKPIALVGSRYTSPEGIRITQQLALHAARRGHTVVSGGAMGIDAAAHAACIQARHERSTGQDEAQAGRTLAIIAGGLNHRGPVRNRPLFDQIVQAHGALISEMAPEEIPRPHRFLLRNRLIAAYASTVIIVQAQARSGALNTATWAADLARPVLAVPGDIQKGHHTGCHELVYQGKATLLPYPQALDDWLHEAHAPMLSSTAQQRVQSEILKLLDTAGTTSISMATLLNTLQPSFSEHDILAALGLLEIDQRIERTMQGTIRPIARVTSPTETAVTSAHHTLLHGKPVLPSKPELPNQSALPSQAGLPIQATLPNQQLELQIDTL</sequence>
<reference evidence="3" key="2">
    <citation type="submission" date="2020-09" db="EMBL/GenBank/DDBJ databases">
        <authorList>
            <person name="Sun Q."/>
            <person name="Sedlacek I."/>
        </authorList>
    </citation>
    <scope>NUCLEOTIDE SEQUENCE</scope>
    <source>
        <strain evidence="3">CCM 8606</strain>
    </source>
</reference>
<keyword evidence="4" id="KW-1185">Reference proteome</keyword>
<dbReference type="Gene3D" id="3.40.50.450">
    <property type="match status" value="1"/>
</dbReference>
<dbReference type="AlphaFoldDB" id="A0A8J3AF80"/>
<protein>
    <recommendedName>
        <fullName evidence="2">Smf/DprA SLOG domain-containing protein</fullName>
    </recommendedName>
</protein>
<proteinExistence type="inferred from homology"/>
<name>A0A8J3AF80_9BIFI</name>
<dbReference type="RefSeq" id="WP_188354456.1">
    <property type="nucleotide sequence ID" value="NZ_BMDH01000001.1"/>
</dbReference>
<evidence type="ECO:0000313" key="4">
    <source>
        <dbReference type="Proteomes" id="UP000619536"/>
    </source>
</evidence>
<dbReference type="PANTHER" id="PTHR43022">
    <property type="entry name" value="PROTEIN SMF"/>
    <property type="match status" value="1"/>
</dbReference>
<dbReference type="InterPro" id="IPR057666">
    <property type="entry name" value="DrpA_SLOG"/>
</dbReference>
<dbReference type="InterPro" id="IPR003488">
    <property type="entry name" value="DprA"/>
</dbReference>
<feature type="domain" description="Smf/DprA SLOG" evidence="2">
    <location>
        <begin position="190"/>
        <end position="403"/>
    </location>
</feature>
<evidence type="ECO:0000256" key="1">
    <source>
        <dbReference type="ARBA" id="ARBA00006525"/>
    </source>
</evidence>
<dbReference type="EMBL" id="BMDH01000001">
    <property type="protein sequence ID" value="GGI12794.1"/>
    <property type="molecule type" value="Genomic_DNA"/>
</dbReference>
<dbReference type="Proteomes" id="UP000619536">
    <property type="component" value="Unassembled WGS sequence"/>
</dbReference>
<reference evidence="3" key="1">
    <citation type="journal article" date="2014" name="Int. J. Syst. Evol. Microbiol.">
        <title>Complete genome sequence of Corynebacterium casei LMG S-19264T (=DSM 44701T), isolated from a smear-ripened cheese.</title>
        <authorList>
            <consortium name="US DOE Joint Genome Institute (JGI-PGF)"/>
            <person name="Walter F."/>
            <person name="Albersmeier A."/>
            <person name="Kalinowski J."/>
            <person name="Ruckert C."/>
        </authorList>
    </citation>
    <scope>NUCLEOTIDE SEQUENCE</scope>
    <source>
        <strain evidence="3">CCM 8606</strain>
    </source>
</reference>
<organism evidence="3 4">
    <name type="scientific">Galliscardovia ingluviei</name>
    <dbReference type="NCBI Taxonomy" id="1769422"/>
    <lineage>
        <taxon>Bacteria</taxon>
        <taxon>Bacillati</taxon>
        <taxon>Actinomycetota</taxon>
        <taxon>Actinomycetes</taxon>
        <taxon>Bifidobacteriales</taxon>
        <taxon>Bifidobacteriaceae</taxon>
        <taxon>Galliscardovia</taxon>
    </lineage>
</organism>
<evidence type="ECO:0000313" key="3">
    <source>
        <dbReference type="EMBL" id="GGI12794.1"/>
    </source>
</evidence>
<dbReference type="Pfam" id="PF02481">
    <property type="entry name" value="DNA_processg_A"/>
    <property type="match status" value="1"/>
</dbReference>
<comment type="similarity">
    <text evidence="1">Belongs to the DprA/Smf family.</text>
</comment>
<gene>
    <name evidence="3" type="ORF">GCM10007377_02740</name>
</gene>
<dbReference type="GO" id="GO:0009294">
    <property type="term" value="P:DNA-mediated transformation"/>
    <property type="evidence" value="ECO:0007669"/>
    <property type="project" value="InterPro"/>
</dbReference>
<dbReference type="SUPFAM" id="SSF102405">
    <property type="entry name" value="MCP/YpsA-like"/>
    <property type="match status" value="1"/>
</dbReference>
<dbReference type="PANTHER" id="PTHR43022:SF1">
    <property type="entry name" value="PROTEIN SMF"/>
    <property type="match status" value="1"/>
</dbReference>